<evidence type="ECO:0000313" key="2">
    <source>
        <dbReference type="EMBL" id="CCF57309.1"/>
    </source>
</evidence>
<dbReference type="FunCoup" id="H2ASF9">
    <property type="interactions" value="159"/>
</dbReference>
<dbReference type="GO" id="GO:0034605">
    <property type="term" value="P:cellular response to heat"/>
    <property type="evidence" value="ECO:0007669"/>
    <property type="project" value="EnsemblFungi"/>
</dbReference>
<dbReference type="Gene3D" id="6.10.280.100">
    <property type="match status" value="1"/>
</dbReference>
<dbReference type="InParanoid" id="H2ASF9"/>
<dbReference type="STRING" id="1071382.H2ASF9"/>
<dbReference type="GeneID" id="13885228"/>
<evidence type="ECO:0000313" key="3">
    <source>
        <dbReference type="Proteomes" id="UP000005220"/>
    </source>
</evidence>
<dbReference type="RefSeq" id="XP_003956444.1">
    <property type="nucleotide sequence ID" value="XM_003956395.1"/>
</dbReference>
<reference evidence="2 3" key="1">
    <citation type="journal article" date="2011" name="Proc. Natl. Acad. Sci. U.S.A.">
        <title>Evolutionary erosion of yeast sex chromosomes by mating-type switching accidents.</title>
        <authorList>
            <person name="Gordon J.L."/>
            <person name="Armisen D."/>
            <person name="Proux-Wera E."/>
            <person name="Oheigeartaigh S.S."/>
            <person name="Byrne K.P."/>
            <person name="Wolfe K.H."/>
        </authorList>
    </citation>
    <scope>NUCLEOTIDE SEQUENCE [LARGE SCALE GENOMIC DNA]</scope>
    <source>
        <strain evidence="3">ATCC 22294 / BCRC 22015 / CBS 2517 / CECT 1963 / NBRC 1671 / NRRL Y-8276</strain>
    </source>
</reference>
<dbReference type="GO" id="GO:0005768">
    <property type="term" value="C:endosome"/>
    <property type="evidence" value="ECO:0007669"/>
    <property type="project" value="EnsemblFungi"/>
</dbReference>
<dbReference type="GO" id="GO:0071470">
    <property type="term" value="P:cellular response to osmotic stress"/>
    <property type="evidence" value="ECO:0007669"/>
    <property type="project" value="EnsemblFungi"/>
</dbReference>
<feature type="region of interest" description="Disordered" evidence="1">
    <location>
        <begin position="98"/>
        <end position="118"/>
    </location>
</feature>
<name>H2ASF9_KAZAF</name>
<dbReference type="GO" id="GO:0007155">
    <property type="term" value="P:cell adhesion"/>
    <property type="evidence" value="ECO:0007669"/>
    <property type="project" value="EnsemblFungi"/>
</dbReference>
<dbReference type="GO" id="GO:0005886">
    <property type="term" value="C:plasma membrane"/>
    <property type="evidence" value="ECO:0007669"/>
    <property type="project" value="EnsemblFungi"/>
</dbReference>
<dbReference type="PIRSF" id="PIRSF002590">
    <property type="entry name" value="HSP9/HSP12_fun"/>
    <property type="match status" value="1"/>
</dbReference>
<dbReference type="GO" id="GO:0034599">
    <property type="term" value="P:cellular response to oxidative stress"/>
    <property type="evidence" value="ECO:0007669"/>
    <property type="project" value="EnsemblFungi"/>
</dbReference>
<dbReference type="Proteomes" id="UP000005220">
    <property type="component" value="Chromosome 3"/>
</dbReference>
<organism evidence="2 3">
    <name type="scientific">Kazachstania africana (strain ATCC 22294 / BCRC 22015 / CBS 2517 / CECT 1963 / NBRC 1671 / NRRL Y-8276)</name>
    <name type="common">Yeast</name>
    <name type="synonym">Kluyveromyces africanus</name>
    <dbReference type="NCBI Taxonomy" id="1071382"/>
    <lineage>
        <taxon>Eukaryota</taxon>
        <taxon>Fungi</taxon>
        <taxon>Dikarya</taxon>
        <taxon>Ascomycota</taxon>
        <taxon>Saccharomycotina</taxon>
        <taxon>Saccharomycetes</taxon>
        <taxon>Saccharomycetales</taxon>
        <taxon>Saccharomycetaceae</taxon>
        <taxon>Kazachstania</taxon>
    </lineage>
</organism>
<dbReference type="InterPro" id="IPR007250">
    <property type="entry name" value="HSP9_HSP12"/>
</dbReference>
<dbReference type="EMBL" id="HE650823">
    <property type="protein sequence ID" value="CCF57309.1"/>
    <property type="molecule type" value="Genomic_DNA"/>
</dbReference>
<dbReference type="GO" id="GO:0008289">
    <property type="term" value="F:lipid binding"/>
    <property type="evidence" value="ECO:0007669"/>
    <property type="project" value="EnsemblFungi"/>
</dbReference>
<dbReference type="Pfam" id="PF04119">
    <property type="entry name" value="HSP9_HSP12"/>
    <property type="match status" value="1"/>
</dbReference>
<dbReference type="SUPFAM" id="SSF58113">
    <property type="entry name" value="Apolipoprotein A-I"/>
    <property type="match status" value="1"/>
</dbReference>
<accession>H2ASF9</accession>
<dbReference type="GO" id="GO:0005829">
    <property type="term" value="C:cytosol"/>
    <property type="evidence" value="ECO:0007669"/>
    <property type="project" value="EnsemblFungi"/>
</dbReference>
<keyword evidence="3" id="KW-1185">Reference proteome</keyword>
<proteinExistence type="predicted"/>
<sequence>MSDVGRKDFGDKAKETIKPDSEKSYYEQGKEKVSDEYDKLAGKLQPEENKSTTQSLGDSAQRGKDSAENKGESYSEQAKEYMDSAKSKLNEAVEYVSGKVHGGTDAAEGAAKDSRATK</sequence>
<dbReference type="GO" id="GO:0007009">
    <property type="term" value="P:plasma membrane organization"/>
    <property type="evidence" value="ECO:0007669"/>
    <property type="project" value="EnsemblFungi"/>
</dbReference>
<dbReference type="OrthoDB" id="2348401at2759"/>
<feature type="compositionally biased region" description="Basic and acidic residues" evidence="1">
    <location>
        <begin position="1"/>
        <end position="50"/>
    </location>
</feature>
<protein>
    <submittedName>
        <fullName evidence="2">Uncharacterized protein</fullName>
    </submittedName>
</protein>
<feature type="region of interest" description="Disordered" evidence="1">
    <location>
        <begin position="1"/>
        <end position="85"/>
    </location>
</feature>
<dbReference type="AlphaFoldDB" id="H2ASF9"/>
<feature type="compositionally biased region" description="Basic and acidic residues" evidence="1">
    <location>
        <begin position="61"/>
        <end position="85"/>
    </location>
</feature>
<gene>
    <name evidence="2" type="primary">KAFR0C03170</name>
    <name evidence="2" type="ORF">KAFR_0C03170</name>
</gene>
<dbReference type="HOGENOM" id="CLU_102617_1_1_1"/>
<dbReference type="eggNOG" id="ENOG502S44P">
    <property type="taxonomic scope" value="Eukaryota"/>
</dbReference>
<dbReference type="KEGG" id="kaf:KAFR_0C03170"/>
<evidence type="ECO:0000256" key="1">
    <source>
        <dbReference type="SAM" id="MobiDB-lite"/>
    </source>
</evidence>